<evidence type="ECO:0000259" key="1">
    <source>
        <dbReference type="PROSITE" id="PS50042"/>
    </source>
</evidence>
<dbReference type="InterPro" id="IPR018490">
    <property type="entry name" value="cNMP-bd_dom_sf"/>
</dbReference>
<accession>A0A8J8NRL6</accession>
<dbReference type="EMBL" id="RRYP01009469">
    <property type="protein sequence ID" value="TNV79044.1"/>
    <property type="molecule type" value="Genomic_DNA"/>
</dbReference>
<dbReference type="PROSITE" id="PS50042">
    <property type="entry name" value="CNMP_BINDING_3"/>
    <property type="match status" value="1"/>
</dbReference>
<dbReference type="SUPFAM" id="SSF51206">
    <property type="entry name" value="cAMP-binding domain-like"/>
    <property type="match status" value="1"/>
</dbReference>
<reference evidence="2" key="1">
    <citation type="submission" date="2019-06" db="EMBL/GenBank/DDBJ databases">
        <authorList>
            <person name="Zheng W."/>
        </authorList>
    </citation>
    <scope>NUCLEOTIDE SEQUENCE</scope>
    <source>
        <strain evidence="2">QDHG01</strain>
    </source>
</reference>
<keyword evidence="3" id="KW-1185">Reference proteome</keyword>
<comment type="caution">
    <text evidence="2">The sequence shown here is derived from an EMBL/GenBank/DDBJ whole genome shotgun (WGS) entry which is preliminary data.</text>
</comment>
<evidence type="ECO:0000313" key="2">
    <source>
        <dbReference type="EMBL" id="TNV79044.1"/>
    </source>
</evidence>
<organism evidence="2 3">
    <name type="scientific">Halteria grandinella</name>
    <dbReference type="NCBI Taxonomy" id="5974"/>
    <lineage>
        <taxon>Eukaryota</taxon>
        <taxon>Sar</taxon>
        <taxon>Alveolata</taxon>
        <taxon>Ciliophora</taxon>
        <taxon>Intramacronucleata</taxon>
        <taxon>Spirotrichea</taxon>
        <taxon>Stichotrichia</taxon>
        <taxon>Sporadotrichida</taxon>
        <taxon>Halteriidae</taxon>
        <taxon>Halteria</taxon>
    </lineage>
</organism>
<name>A0A8J8NRL6_HALGN</name>
<dbReference type="InterPro" id="IPR014710">
    <property type="entry name" value="RmlC-like_jellyroll"/>
</dbReference>
<protein>
    <recommendedName>
        <fullName evidence="1">Cyclic nucleotide-binding domain-containing protein</fullName>
    </recommendedName>
</protein>
<sequence>MREATIFEYKMNETIYTENDVDTRLHFILSGDVSLVRTNYGKIANLTPSHTLNEDQVLSQPTQSKQRIRSKRSESAFADSEGVVLMSIESDQWVRNTRGVIMQIGMKKNLLYIESCMKRSQFIKKNMLVALRK</sequence>
<dbReference type="OrthoDB" id="10653602at2759"/>
<dbReference type="Proteomes" id="UP000785679">
    <property type="component" value="Unassembled WGS sequence"/>
</dbReference>
<dbReference type="InterPro" id="IPR000595">
    <property type="entry name" value="cNMP-bd_dom"/>
</dbReference>
<evidence type="ECO:0000313" key="3">
    <source>
        <dbReference type="Proteomes" id="UP000785679"/>
    </source>
</evidence>
<proteinExistence type="predicted"/>
<dbReference type="AlphaFoldDB" id="A0A8J8NRL6"/>
<dbReference type="Gene3D" id="2.60.120.10">
    <property type="entry name" value="Jelly Rolls"/>
    <property type="match status" value="1"/>
</dbReference>
<gene>
    <name evidence="2" type="ORF">FGO68_gene5955</name>
</gene>
<feature type="domain" description="Cyclic nucleotide-binding" evidence="1">
    <location>
        <begin position="1"/>
        <end position="81"/>
    </location>
</feature>